<accession>A0ABS9J5J4</accession>
<reference evidence="1 2" key="1">
    <citation type="submission" date="2021-01" db="EMBL/GenBank/DDBJ databases">
        <title>Genome sequencing of Joostella atrarenae M1-2 (= KCTC 23194).</title>
        <authorList>
            <person name="Zakaria M.R."/>
            <person name="Lam M.Q."/>
            <person name="Chong C.S."/>
        </authorList>
    </citation>
    <scope>NUCLEOTIDE SEQUENCE [LARGE SCALE GENOMIC DNA]</scope>
    <source>
        <strain evidence="1 2">M1-2</strain>
    </source>
</reference>
<keyword evidence="2" id="KW-1185">Reference proteome</keyword>
<dbReference type="EMBL" id="JAETXX010000009">
    <property type="protein sequence ID" value="MCF8715689.1"/>
    <property type="molecule type" value="Genomic_DNA"/>
</dbReference>
<dbReference type="RefSeq" id="WP_236959655.1">
    <property type="nucleotide sequence ID" value="NZ_JAETXX010000009.1"/>
</dbReference>
<sequence length="109" mass="12250">MTIKSIQDKLVESIVENHASWSKLLVDMDLGNYAPNMYDIALNPINVAVNLTDKTFTFNSATLSFDLDFGVSHGEDVVIFSQQVTGKGTFQFINENSNIQLKELQLDEY</sequence>
<dbReference type="Proteomes" id="UP000829517">
    <property type="component" value="Unassembled WGS sequence"/>
</dbReference>
<evidence type="ECO:0000313" key="2">
    <source>
        <dbReference type="Proteomes" id="UP000829517"/>
    </source>
</evidence>
<evidence type="ECO:0000313" key="1">
    <source>
        <dbReference type="EMBL" id="MCF8715689.1"/>
    </source>
</evidence>
<comment type="caution">
    <text evidence="1">The sequence shown here is derived from an EMBL/GenBank/DDBJ whole genome shotgun (WGS) entry which is preliminary data.</text>
</comment>
<proteinExistence type="predicted"/>
<gene>
    <name evidence="1" type="ORF">JM658_12710</name>
</gene>
<name>A0ABS9J5J4_9FLAO</name>
<protein>
    <submittedName>
        <fullName evidence="1">Uncharacterized protein</fullName>
    </submittedName>
</protein>
<organism evidence="1 2">
    <name type="scientific">Joostella atrarenae</name>
    <dbReference type="NCBI Taxonomy" id="679257"/>
    <lineage>
        <taxon>Bacteria</taxon>
        <taxon>Pseudomonadati</taxon>
        <taxon>Bacteroidota</taxon>
        <taxon>Flavobacteriia</taxon>
        <taxon>Flavobacteriales</taxon>
        <taxon>Flavobacteriaceae</taxon>
        <taxon>Joostella</taxon>
    </lineage>
</organism>